<keyword evidence="1" id="KW-0285">Flavoprotein</keyword>
<dbReference type="EMBL" id="JACDRT010000007">
    <property type="protein sequence ID" value="MBA0159410.1"/>
    <property type="molecule type" value="Genomic_DNA"/>
</dbReference>
<reference evidence="6 11" key="4">
    <citation type="submission" date="2024-03" db="EMBL/GenBank/DDBJ databases">
        <title>Analysis of soft rot Pectobacteriaceae population diversity in US potato growing regions between 2016 and 2022.</title>
        <authorList>
            <person name="Ma X."/>
            <person name="Zhang X."/>
            <person name="Stodghill P."/>
            <person name="Rioux R."/>
            <person name="Babler B."/>
            <person name="Shrestha S."/>
            <person name="Babler B."/>
            <person name="Rivedal H."/>
            <person name="Frost K."/>
            <person name="Hao J."/>
            <person name="Secor G."/>
            <person name="Swingle B."/>
        </authorList>
    </citation>
    <scope>NUCLEOTIDE SEQUENCE [LARGE SCALE GENOMIC DNA]</scope>
    <source>
        <strain evidence="6 11">UMSS2</strain>
    </source>
</reference>
<feature type="chain" id="PRO_5044569389" evidence="3">
    <location>
        <begin position="29"/>
        <end position="221"/>
    </location>
</feature>
<feature type="signal peptide" evidence="3">
    <location>
        <begin position="1"/>
        <end position="28"/>
    </location>
</feature>
<evidence type="ECO:0000256" key="3">
    <source>
        <dbReference type="SAM" id="SignalP"/>
    </source>
</evidence>
<keyword evidence="2" id="KW-0288">FMN</keyword>
<evidence type="ECO:0000313" key="9">
    <source>
        <dbReference type="Proteomes" id="UP000237284"/>
    </source>
</evidence>
<accession>A0A221T8D1</accession>
<dbReference type="EMBL" id="CP065030">
    <property type="protein sequence ID" value="QPK17211.1"/>
    <property type="molecule type" value="Genomic_DNA"/>
</dbReference>
<dbReference type="Pfam" id="PF12682">
    <property type="entry name" value="Flavodoxin_4"/>
    <property type="match status" value="1"/>
</dbReference>
<dbReference type="EMBL" id="PDVW01000005">
    <property type="protein sequence ID" value="POY50838.1"/>
    <property type="molecule type" value="Genomic_DNA"/>
</dbReference>
<keyword evidence="3" id="KW-0732">Signal</keyword>
<dbReference type="RefSeq" id="WP_044203501.1">
    <property type="nucleotide sequence ID" value="NZ_BGPS01000054.1"/>
</dbReference>
<dbReference type="InterPro" id="IPR029039">
    <property type="entry name" value="Flavoprotein-like_sf"/>
</dbReference>
<evidence type="ECO:0000313" key="5">
    <source>
        <dbReference type="EMBL" id="MBA0159410.1"/>
    </source>
</evidence>
<evidence type="ECO:0000313" key="10">
    <source>
        <dbReference type="Proteomes" id="UP000584405"/>
    </source>
</evidence>
<dbReference type="GO" id="GO:0010181">
    <property type="term" value="F:FMN binding"/>
    <property type="evidence" value="ECO:0007669"/>
    <property type="project" value="InterPro"/>
</dbReference>
<dbReference type="Proteomes" id="UP001313132">
    <property type="component" value="Unassembled WGS sequence"/>
</dbReference>
<reference evidence="5 10" key="2">
    <citation type="submission" date="2020-07" db="EMBL/GenBank/DDBJ databases">
        <title>Updated taxonomy of Pectobacterium genus in the CIRM-CFBP bacterial collection: when new species reveal old endemic population.</title>
        <authorList>
            <person name="Pedron J."/>
            <person name="Barny M.A."/>
            <person name="Portier P."/>
        </authorList>
    </citation>
    <scope>NUCLEOTIDE SEQUENCE [LARGE SCALE GENOMIC DNA]</scope>
    <source>
        <strain evidence="5 10">CFBP5669</strain>
    </source>
</reference>
<dbReference type="AlphaFoldDB" id="A0A221T8D1"/>
<feature type="domain" description="Flavodoxin-like" evidence="4">
    <location>
        <begin position="70"/>
        <end position="191"/>
    </location>
</feature>
<evidence type="ECO:0000313" key="8">
    <source>
        <dbReference type="EMBL" id="QPK17211.1"/>
    </source>
</evidence>
<dbReference type="PANTHER" id="PTHR39201">
    <property type="entry name" value="EXPORTED PROTEIN-RELATED"/>
    <property type="match status" value="1"/>
</dbReference>
<dbReference type="GeneID" id="93389697"/>
<dbReference type="PANTHER" id="PTHR39201:SF1">
    <property type="entry name" value="FLAVODOXIN-LIKE DOMAIN-CONTAINING PROTEIN"/>
    <property type="match status" value="1"/>
</dbReference>
<organism evidence="7">
    <name type="scientific">Pectobacterium versatile</name>
    <dbReference type="NCBI Taxonomy" id="2488639"/>
    <lineage>
        <taxon>Bacteria</taxon>
        <taxon>Pseudomonadati</taxon>
        <taxon>Pseudomonadota</taxon>
        <taxon>Gammaproteobacteria</taxon>
        <taxon>Enterobacterales</taxon>
        <taxon>Pectobacteriaceae</taxon>
        <taxon>Pectobacterium</taxon>
    </lineage>
</organism>
<evidence type="ECO:0000259" key="4">
    <source>
        <dbReference type="Pfam" id="PF12682"/>
    </source>
</evidence>
<evidence type="ECO:0000313" key="7">
    <source>
        <dbReference type="EMBL" id="POY50838.1"/>
    </source>
</evidence>
<dbReference type="Proteomes" id="UP000584405">
    <property type="component" value="Unassembled WGS sequence"/>
</dbReference>
<evidence type="ECO:0000313" key="6">
    <source>
        <dbReference type="EMBL" id="MEI7104174.1"/>
    </source>
</evidence>
<dbReference type="NCBIfam" id="NF005389">
    <property type="entry name" value="PRK06934.1"/>
    <property type="match status" value="1"/>
</dbReference>
<reference evidence="7" key="1">
    <citation type="submission" date="2017-12" db="EMBL/GenBank/DDBJ databases">
        <title>First report on the novel genomospecies/subspecies of Pectobacterium carotovorum in Russia.</title>
        <authorList>
            <person name="Shirshikov F.V."/>
            <person name="Miroshnikov K."/>
            <person name="Toshakov S.V."/>
            <person name="Kabanova A.P."/>
            <person name="Barannik A.P."/>
            <person name="Shneider M."/>
            <person name="Ignatov A.N."/>
            <person name="Miroshnikov K.A."/>
        </authorList>
    </citation>
    <scope>NUCLEOTIDE SEQUENCE [LARGE SCALE GENOMIC DNA]</scope>
    <source>
        <strain evidence="7">F131</strain>
    </source>
</reference>
<sequence>MRFSPMRLIALRLFVLLAISVNCLSATAAQSQVGKRILIVYFSQPEDVTLEGVDGVSGASVLQKNNERLGSTQYIAQIIQQQTGGELFRIETVTPYPVQHDPLLQYAEKEQKENVRPVMKAKVQNLKDYDTVFIGYPIWWYKMPMVLYSFLEQHDLQGKTIIPFTTHGGSRFSDSLREIARLQPNSQLITEGLAISRNDVTDDETITDVINWLGKLPREQK</sequence>
<reference evidence="8 9" key="3">
    <citation type="submission" date="2020-11" db="EMBL/GenBank/DDBJ databases">
        <title>Complete genome sequence of Pectobacterium versatile F131.</title>
        <authorList>
            <person name="Shirshikov F.V."/>
            <person name="Miroshnikov K."/>
            <person name="Toshakov S.V."/>
            <person name="Kabanova A.P."/>
            <person name="Barannik A.P."/>
            <person name="Shneider M."/>
            <person name="Ignatov A.N."/>
            <person name="Miroshnikov K.A."/>
            <person name="Mikhailova Y.V."/>
            <person name="Shelenkov A."/>
            <person name="Yanushevich Y.G."/>
            <person name="Evseev P.V."/>
        </authorList>
    </citation>
    <scope>NUCLEOTIDE SEQUENCE [LARGE SCALE GENOMIC DNA]</scope>
    <source>
        <strain evidence="8 9">F131</strain>
    </source>
</reference>
<name>A0A221T8D1_9GAMM</name>
<dbReference type="Proteomes" id="UP000237284">
    <property type="component" value="Chromosome"/>
</dbReference>
<dbReference type="Gene3D" id="3.40.50.360">
    <property type="match status" value="1"/>
</dbReference>
<keyword evidence="11" id="KW-1185">Reference proteome</keyword>
<proteinExistence type="predicted"/>
<evidence type="ECO:0000313" key="11">
    <source>
        <dbReference type="Proteomes" id="UP001313132"/>
    </source>
</evidence>
<evidence type="ECO:0000256" key="1">
    <source>
        <dbReference type="ARBA" id="ARBA00022630"/>
    </source>
</evidence>
<dbReference type="InterPro" id="IPR008254">
    <property type="entry name" value="Flavodoxin/NO_synth"/>
</dbReference>
<protein>
    <submittedName>
        <fullName evidence="5">Flavodoxin</fullName>
    </submittedName>
</protein>
<gene>
    <name evidence="8" type="ORF">F131LOC_007755</name>
    <name evidence="7" type="ORF">F131LOC_01366</name>
    <name evidence="5" type="ORF">H0253_11210</name>
    <name evidence="6" type="ORF">WCT63_17145</name>
</gene>
<dbReference type="SUPFAM" id="SSF52218">
    <property type="entry name" value="Flavoproteins"/>
    <property type="match status" value="1"/>
</dbReference>
<dbReference type="EMBL" id="JBBBON010000019">
    <property type="protein sequence ID" value="MEI7104174.1"/>
    <property type="molecule type" value="Genomic_DNA"/>
</dbReference>
<evidence type="ECO:0000256" key="2">
    <source>
        <dbReference type="ARBA" id="ARBA00022643"/>
    </source>
</evidence>